<keyword evidence="3" id="KW-1185">Reference proteome</keyword>
<dbReference type="Gene3D" id="2.60.120.10">
    <property type="entry name" value="Jelly Rolls"/>
    <property type="match status" value="1"/>
</dbReference>
<dbReference type="PANTHER" id="PTHR38599">
    <property type="entry name" value="CUPIN DOMAIN PROTEIN (AFU_ORTHOLOGUE AFUA_3G13620)"/>
    <property type="match status" value="1"/>
</dbReference>
<gene>
    <name evidence="2" type="ORF">QRX50_36195</name>
</gene>
<protein>
    <submittedName>
        <fullName evidence="2">Cupin domain-containing protein</fullName>
    </submittedName>
</protein>
<dbReference type="InterPro" id="IPR013096">
    <property type="entry name" value="Cupin_2"/>
</dbReference>
<dbReference type="InterPro" id="IPR014710">
    <property type="entry name" value="RmlC-like_jellyroll"/>
</dbReference>
<dbReference type="KEGG" id="acab:QRX50_36195"/>
<evidence type="ECO:0000313" key="3">
    <source>
        <dbReference type="Proteomes" id="UP001236014"/>
    </source>
</evidence>
<dbReference type="RefSeq" id="WP_285967577.1">
    <property type="nucleotide sequence ID" value="NZ_CP127294.1"/>
</dbReference>
<dbReference type="AlphaFoldDB" id="A0A9Y2ID01"/>
<dbReference type="PANTHER" id="PTHR38599:SF1">
    <property type="entry name" value="CUPIN DOMAIN PROTEIN (AFU_ORTHOLOGUE AFUA_3G13620)"/>
    <property type="match status" value="1"/>
</dbReference>
<evidence type="ECO:0000259" key="1">
    <source>
        <dbReference type="Pfam" id="PF07883"/>
    </source>
</evidence>
<dbReference type="Proteomes" id="UP001236014">
    <property type="component" value="Chromosome"/>
</dbReference>
<sequence>MLSTGNVQISDLLNVTPPWIPEGAHVMTQLIELPPADAGLPPHRHSGPVFGYVLEGKILFEVEGEEPREIAAGEPLWEPGGDVVHYQMANLEPDSWSRFFAVCICAPDVEMITLLEPEEIKARDHLRHPSARQHAE</sequence>
<reference evidence="2 3" key="1">
    <citation type="submission" date="2023-06" db="EMBL/GenBank/DDBJ databases">
        <authorList>
            <person name="Oyuntsetseg B."/>
            <person name="Kim S.B."/>
        </authorList>
    </citation>
    <scope>NUCLEOTIDE SEQUENCE [LARGE SCALE GENOMIC DNA]</scope>
    <source>
        <strain evidence="2 3">2-15</strain>
    </source>
</reference>
<dbReference type="Pfam" id="PF07883">
    <property type="entry name" value="Cupin_2"/>
    <property type="match status" value="1"/>
</dbReference>
<proteinExistence type="predicted"/>
<name>A0A9Y2ID01_9PSEU</name>
<dbReference type="InterPro" id="IPR011051">
    <property type="entry name" value="RmlC_Cupin_sf"/>
</dbReference>
<dbReference type="SUPFAM" id="SSF51182">
    <property type="entry name" value="RmlC-like cupins"/>
    <property type="match status" value="1"/>
</dbReference>
<organism evidence="2 3">
    <name type="scientific">Amycolatopsis carbonis</name>
    <dbReference type="NCBI Taxonomy" id="715471"/>
    <lineage>
        <taxon>Bacteria</taxon>
        <taxon>Bacillati</taxon>
        <taxon>Actinomycetota</taxon>
        <taxon>Actinomycetes</taxon>
        <taxon>Pseudonocardiales</taxon>
        <taxon>Pseudonocardiaceae</taxon>
        <taxon>Amycolatopsis</taxon>
    </lineage>
</organism>
<feature type="domain" description="Cupin type-2" evidence="1">
    <location>
        <begin position="30"/>
        <end position="86"/>
    </location>
</feature>
<dbReference type="EMBL" id="CP127294">
    <property type="protein sequence ID" value="WIX76830.1"/>
    <property type="molecule type" value="Genomic_DNA"/>
</dbReference>
<evidence type="ECO:0000313" key="2">
    <source>
        <dbReference type="EMBL" id="WIX76830.1"/>
    </source>
</evidence>
<accession>A0A9Y2ID01</accession>